<evidence type="ECO:0000313" key="2">
    <source>
        <dbReference type="Proteomes" id="UP000651452"/>
    </source>
</evidence>
<protein>
    <recommendedName>
        <fullName evidence="3">Heterokaryon incompatibility domain-containing protein</fullName>
    </recommendedName>
</protein>
<dbReference type="PANTHER" id="PTHR24148:SF64">
    <property type="entry name" value="HETEROKARYON INCOMPATIBILITY DOMAIN-CONTAINING PROTEIN"/>
    <property type="match status" value="1"/>
</dbReference>
<reference evidence="1" key="1">
    <citation type="submission" date="2018-12" db="EMBL/GenBank/DDBJ databases">
        <authorList>
            <person name="Syme R.A."/>
            <person name="Farfan-Caceres L."/>
            <person name="Lichtenzveig J."/>
        </authorList>
    </citation>
    <scope>NUCLEOTIDE SEQUENCE</scope>
    <source>
        <strain evidence="1">Al4</strain>
    </source>
</reference>
<reference evidence="1" key="2">
    <citation type="submission" date="2020-09" db="EMBL/GenBank/DDBJ databases">
        <title>Reference genome assembly for Australian Ascochyta lentis isolate Al4.</title>
        <authorList>
            <person name="Lee R.C."/>
            <person name="Farfan-Caceres L.M."/>
            <person name="Debler J.W."/>
            <person name="Williams A.H."/>
            <person name="Henares B.M."/>
        </authorList>
    </citation>
    <scope>NUCLEOTIDE SEQUENCE</scope>
    <source>
        <strain evidence="1">Al4</strain>
    </source>
</reference>
<dbReference type="InterPro" id="IPR052895">
    <property type="entry name" value="HetReg/Transcr_Mod"/>
</dbReference>
<dbReference type="AlphaFoldDB" id="A0A8H7IV43"/>
<evidence type="ECO:0000313" key="1">
    <source>
        <dbReference type="EMBL" id="KAF9693330.1"/>
    </source>
</evidence>
<name>A0A8H7IV43_9PLEO</name>
<accession>A0A8H7IV43</accession>
<dbReference type="Proteomes" id="UP000651452">
    <property type="component" value="Unassembled WGS sequence"/>
</dbReference>
<sequence>MENEESQLSRLFPTISISPILLRRFAPVTRYLTTRGPVPDTGNQQFTVQIEEKHIPPPQMLRLHRRSYARLMENRSMTYTYNRLKDDEIRVILLEEASFSDDIVIRLEVRKCTAVHRYEAVSYAWGHGQETGVIKVESGRSGRESREGGTSSTYGRRISTGGLHSGVVGTHEGNTAVQLGSGLALQEQHKNLYFTRRWVIQELSLSRKILLLDRHSEIDFRVLQEASEFILNHIHHLDRVKDWRLLNALHLMHILRELDSEPTGVRTTCVHDFLRLLVSAHIYDCENGLDRIYALGALEKAKRIPDYNAKVEQLSSKTLQKRNANEAWKRSTAVALSLTLIRPKRRKEPLCLPGFRIGGLHFRPKFPWHVNSNTLVVRGALIGEVKSAECISTVGGLLKFYSRSQAGEDVNLLTRTLTLDAVRDGEIARSWLKVYRDSNGEICPLENHKFNCDHLDSEAL</sequence>
<organism evidence="1 2">
    <name type="scientific">Ascochyta lentis</name>
    <dbReference type="NCBI Taxonomy" id="205686"/>
    <lineage>
        <taxon>Eukaryota</taxon>
        <taxon>Fungi</taxon>
        <taxon>Dikarya</taxon>
        <taxon>Ascomycota</taxon>
        <taxon>Pezizomycotina</taxon>
        <taxon>Dothideomycetes</taxon>
        <taxon>Pleosporomycetidae</taxon>
        <taxon>Pleosporales</taxon>
        <taxon>Pleosporineae</taxon>
        <taxon>Didymellaceae</taxon>
        <taxon>Ascochyta</taxon>
    </lineage>
</organism>
<proteinExistence type="predicted"/>
<evidence type="ECO:0008006" key="3">
    <source>
        <dbReference type="Google" id="ProtNLM"/>
    </source>
</evidence>
<comment type="caution">
    <text evidence="1">The sequence shown here is derived from an EMBL/GenBank/DDBJ whole genome shotgun (WGS) entry which is preliminary data.</text>
</comment>
<dbReference type="EMBL" id="RZGK01000016">
    <property type="protein sequence ID" value="KAF9693330.1"/>
    <property type="molecule type" value="Genomic_DNA"/>
</dbReference>
<dbReference type="PANTHER" id="PTHR24148">
    <property type="entry name" value="ANKYRIN REPEAT DOMAIN-CONTAINING PROTEIN 39 HOMOLOG-RELATED"/>
    <property type="match status" value="1"/>
</dbReference>
<keyword evidence="2" id="KW-1185">Reference proteome</keyword>
<dbReference type="OrthoDB" id="2157530at2759"/>
<gene>
    <name evidence="1" type="ORF">EKO04_008665</name>
</gene>